<feature type="compositionally biased region" description="Basic residues" evidence="1">
    <location>
        <begin position="185"/>
        <end position="196"/>
    </location>
</feature>
<organism evidence="2 3">
    <name type="scientific">Hericium alpestre</name>
    <dbReference type="NCBI Taxonomy" id="135208"/>
    <lineage>
        <taxon>Eukaryota</taxon>
        <taxon>Fungi</taxon>
        <taxon>Dikarya</taxon>
        <taxon>Basidiomycota</taxon>
        <taxon>Agaricomycotina</taxon>
        <taxon>Agaricomycetes</taxon>
        <taxon>Russulales</taxon>
        <taxon>Hericiaceae</taxon>
        <taxon>Hericium</taxon>
    </lineage>
</organism>
<name>A0A4Z0A584_9AGAM</name>
<feature type="compositionally biased region" description="Basic residues" evidence="1">
    <location>
        <begin position="206"/>
        <end position="217"/>
    </location>
</feature>
<feature type="region of interest" description="Disordered" evidence="1">
    <location>
        <begin position="88"/>
        <end position="217"/>
    </location>
</feature>
<feature type="compositionally biased region" description="Low complexity" evidence="1">
    <location>
        <begin position="118"/>
        <end position="136"/>
    </location>
</feature>
<comment type="caution">
    <text evidence="2">The sequence shown here is derived from an EMBL/GenBank/DDBJ whole genome shotgun (WGS) entry which is preliminary data.</text>
</comment>
<dbReference type="Proteomes" id="UP000298061">
    <property type="component" value="Unassembled WGS sequence"/>
</dbReference>
<feature type="compositionally biased region" description="Low complexity" evidence="1">
    <location>
        <begin position="101"/>
        <end position="110"/>
    </location>
</feature>
<proteinExistence type="predicted"/>
<evidence type="ECO:0000313" key="3">
    <source>
        <dbReference type="Proteomes" id="UP000298061"/>
    </source>
</evidence>
<protein>
    <submittedName>
        <fullName evidence="2">Uncharacterized protein</fullName>
    </submittedName>
</protein>
<reference evidence="2 3" key="1">
    <citation type="submission" date="2019-02" db="EMBL/GenBank/DDBJ databases">
        <title>Genome sequencing of the rare red list fungi Hericium alpestre (H. flagellum).</title>
        <authorList>
            <person name="Buettner E."/>
            <person name="Kellner H."/>
        </authorList>
    </citation>
    <scope>NUCLEOTIDE SEQUENCE [LARGE SCALE GENOMIC DNA]</scope>
    <source>
        <strain evidence="2 3">DSM 108284</strain>
    </source>
</reference>
<keyword evidence="3" id="KW-1185">Reference proteome</keyword>
<feature type="compositionally biased region" description="Acidic residues" evidence="1">
    <location>
        <begin position="137"/>
        <end position="153"/>
    </location>
</feature>
<sequence length="217" mass="22976">MDISKMCMQLCSGCQYTIPLAANTFKINLCYEELMEKALKVDDFLGELNEKIAALATQEDAGASGCSSHTSMGGDSLTLDEWSPVSLSPLSTVPGTPSVPLTPVLGTSPLSTPPSSPPLHLSSGKGLSGDEGLSDMLELEDDDNSDDDSDVDISIDTVRPPNAECLAGLGPDAHPTSAHADTPGKKRKHSCTKKPHKQNEGCKEGRKCRHREARAAE</sequence>
<gene>
    <name evidence="2" type="ORF">EWM64_g2602</name>
</gene>
<evidence type="ECO:0000313" key="2">
    <source>
        <dbReference type="EMBL" id="TFY81411.1"/>
    </source>
</evidence>
<evidence type="ECO:0000256" key="1">
    <source>
        <dbReference type="SAM" id="MobiDB-lite"/>
    </source>
</evidence>
<dbReference type="EMBL" id="SFCI01000215">
    <property type="protein sequence ID" value="TFY81411.1"/>
    <property type="molecule type" value="Genomic_DNA"/>
</dbReference>
<dbReference type="AlphaFoldDB" id="A0A4Z0A584"/>
<accession>A0A4Z0A584</accession>